<gene>
    <name evidence="3" type="ORF">NKI27_10840</name>
</gene>
<dbReference type="EMBL" id="CP100390">
    <property type="protein sequence ID" value="UZE94584.1"/>
    <property type="molecule type" value="Genomic_DNA"/>
</dbReference>
<dbReference type="InterPro" id="IPR013424">
    <property type="entry name" value="Ice-binding_C"/>
</dbReference>
<feature type="domain" description="Ice-binding protein C-terminal" evidence="2">
    <location>
        <begin position="158"/>
        <end position="180"/>
    </location>
</feature>
<organism evidence="3 4">
    <name type="scientific">Alkalimarinus alittae</name>
    <dbReference type="NCBI Taxonomy" id="2961619"/>
    <lineage>
        <taxon>Bacteria</taxon>
        <taxon>Pseudomonadati</taxon>
        <taxon>Pseudomonadota</taxon>
        <taxon>Gammaproteobacteria</taxon>
        <taxon>Alteromonadales</taxon>
        <taxon>Alteromonadaceae</taxon>
        <taxon>Alkalimarinus</taxon>
    </lineage>
</organism>
<proteinExistence type="predicted"/>
<dbReference type="Proteomes" id="UP001163739">
    <property type="component" value="Chromosome"/>
</dbReference>
<protein>
    <submittedName>
        <fullName evidence="3">PEP-CTERM sorting domain-containing protein</fullName>
    </submittedName>
</protein>
<dbReference type="NCBIfam" id="TIGR02595">
    <property type="entry name" value="PEP_CTERM"/>
    <property type="match status" value="1"/>
</dbReference>
<dbReference type="RefSeq" id="WP_265046076.1">
    <property type="nucleotide sequence ID" value="NZ_CP100390.1"/>
</dbReference>
<reference evidence="3" key="1">
    <citation type="submission" date="2022-06" db="EMBL/GenBank/DDBJ databases">
        <title>Alkalimarinus sp. nov., isolated from gut of a Alitta virens.</title>
        <authorList>
            <person name="Yang A.I."/>
            <person name="Shin N.-R."/>
        </authorList>
    </citation>
    <scope>NUCLEOTIDE SEQUENCE</scope>
    <source>
        <strain evidence="3">A2M4</strain>
    </source>
</reference>
<keyword evidence="1" id="KW-0732">Signal</keyword>
<dbReference type="Pfam" id="PF07589">
    <property type="entry name" value="PEP-CTERM"/>
    <property type="match status" value="1"/>
</dbReference>
<sequence length="184" mass="19877">MKKVSCLLACMFVGSVNATVLTFDDVAPTDFVDTTYHGFTLADGSIGSWNFINSTAYSGSQYMVNHNGDNLGQLTYNSGTFDFDGAYFHQDNRAPNATVNVFGLDDLDNVLYSKTITATADWVYHSFDWSGVTTFKWTASPQSNISIDDFTFNIGSVSVPEPASLALLGLGLAGLGFTRRASKA</sequence>
<evidence type="ECO:0000259" key="2">
    <source>
        <dbReference type="Pfam" id="PF07589"/>
    </source>
</evidence>
<evidence type="ECO:0000313" key="3">
    <source>
        <dbReference type="EMBL" id="UZE94584.1"/>
    </source>
</evidence>
<keyword evidence="4" id="KW-1185">Reference proteome</keyword>
<evidence type="ECO:0000256" key="1">
    <source>
        <dbReference type="SAM" id="SignalP"/>
    </source>
</evidence>
<feature type="chain" id="PRO_5045858345" evidence="1">
    <location>
        <begin position="19"/>
        <end position="184"/>
    </location>
</feature>
<evidence type="ECO:0000313" key="4">
    <source>
        <dbReference type="Proteomes" id="UP001163739"/>
    </source>
</evidence>
<name>A0ABY6MXM5_9ALTE</name>
<accession>A0ABY6MXM5</accession>
<feature type="signal peptide" evidence="1">
    <location>
        <begin position="1"/>
        <end position="18"/>
    </location>
</feature>